<evidence type="ECO:0000256" key="2">
    <source>
        <dbReference type="PIRSR" id="PIRSR602401-1"/>
    </source>
</evidence>
<evidence type="ECO:0000313" key="3">
    <source>
        <dbReference type="EMBL" id="ORY15935.1"/>
    </source>
</evidence>
<proteinExistence type="inferred from homology"/>
<dbReference type="Gene3D" id="1.10.630.10">
    <property type="entry name" value="Cytochrome P450"/>
    <property type="match status" value="1"/>
</dbReference>
<comment type="caution">
    <text evidence="3">The sequence shown here is derived from an EMBL/GenBank/DDBJ whole genome shotgun (WGS) entry which is preliminary data.</text>
</comment>
<dbReference type="GO" id="GO:0020037">
    <property type="term" value="F:heme binding"/>
    <property type="evidence" value="ECO:0007669"/>
    <property type="project" value="InterPro"/>
</dbReference>
<dbReference type="PRINTS" id="PR00385">
    <property type="entry name" value="P450"/>
</dbReference>
<dbReference type="InterPro" id="IPR036396">
    <property type="entry name" value="Cyt_P450_sf"/>
</dbReference>
<feature type="binding site" description="axial binding residue" evidence="2">
    <location>
        <position position="259"/>
    </location>
    <ligand>
        <name>heme</name>
        <dbReference type="ChEBI" id="CHEBI:30413"/>
    </ligand>
    <ligandPart>
        <name>Fe</name>
        <dbReference type="ChEBI" id="CHEBI:18248"/>
    </ligandPart>
</feature>
<keyword evidence="2" id="KW-0408">Iron</keyword>
<dbReference type="InterPro" id="IPR050121">
    <property type="entry name" value="Cytochrome_P450_monoxygenase"/>
</dbReference>
<name>A0A1Y2A1M9_9PLEO</name>
<protein>
    <submittedName>
        <fullName evidence="3">Cytochrome protein</fullName>
    </submittedName>
</protein>
<dbReference type="STRING" id="1231657.A0A1Y2A1M9"/>
<dbReference type="Pfam" id="PF00067">
    <property type="entry name" value="p450"/>
    <property type="match status" value="1"/>
</dbReference>
<dbReference type="PANTHER" id="PTHR24305:SF166">
    <property type="entry name" value="CYTOCHROME P450 12A4, MITOCHONDRIAL-RELATED"/>
    <property type="match status" value="1"/>
</dbReference>
<dbReference type="InterPro" id="IPR002401">
    <property type="entry name" value="Cyt_P450_E_grp-I"/>
</dbReference>
<comment type="similarity">
    <text evidence="1">Belongs to the cytochrome P450 family.</text>
</comment>
<dbReference type="GO" id="GO:0005506">
    <property type="term" value="F:iron ion binding"/>
    <property type="evidence" value="ECO:0007669"/>
    <property type="project" value="InterPro"/>
</dbReference>
<sequence length="327" mass="37036">SYRDALQIVLDNSTQLMLIPHKYLIYPWLPQTLRILGKAAADFKSHMTRMLEAETDMMHRGEKGSGSLMTSFVRALDTYQKEDATSAGMKGLSVDEIFGNIFVINFAGHDTTANTLAFSMLLLAAYPDLQDWVGEEVRQVTKGQAIADWDYNTLFPQLKRCRAILLETLRLYPPILSLPKWTTERPQHLQVDDRTINIPPLSGISLATHTYPDYWMDPLPWNPFRWILVGSEGSGITTETLVTPPRGTYYPWSDGPQICLGVKFSQVEFVAVVACLLRGNRLSVVPDGAESSEDIVNRVRSVTEDCNMQMLLRMKHPEKIRLRCRSV</sequence>
<dbReference type="GO" id="GO:0004497">
    <property type="term" value="F:monooxygenase activity"/>
    <property type="evidence" value="ECO:0007669"/>
    <property type="project" value="InterPro"/>
</dbReference>
<dbReference type="PRINTS" id="PR00463">
    <property type="entry name" value="EP450I"/>
</dbReference>
<dbReference type="Proteomes" id="UP000193144">
    <property type="component" value="Unassembled WGS sequence"/>
</dbReference>
<reference evidence="3 4" key="1">
    <citation type="submission" date="2016-07" db="EMBL/GenBank/DDBJ databases">
        <title>Pervasive Adenine N6-methylation of Active Genes in Fungi.</title>
        <authorList>
            <consortium name="DOE Joint Genome Institute"/>
            <person name="Mondo S.J."/>
            <person name="Dannebaum R.O."/>
            <person name="Kuo R.C."/>
            <person name="Labutti K."/>
            <person name="Haridas S."/>
            <person name="Kuo A."/>
            <person name="Salamov A."/>
            <person name="Ahrendt S.R."/>
            <person name="Lipzen A."/>
            <person name="Sullivan W."/>
            <person name="Andreopoulos W.B."/>
            <person name="Clum A."/>
            <person name="Lindquist E."/>
            <person name="Daum C."/>
            <person name="Ramamoorthy G.K."/>
            <person name="Gryganskyi A."/>
            <person name="Culley D."/>
            <person name="Magnuson J.K."/>
            <person name="James T.Y."/>
            <person name="O'Malley M.A."/>
            <person name="Stajich J.E."/>
            <person name="Spatafora J.W."/>
            <person name="Visel A."/>
            <person name="Grigoriev I.V."/>
        </authorList>
    </citation>
    <scope>NUCLEOTIDE SEQUENCE [LARGE SCALE GENOMIC DNA]</scope>
    <source>
        <strain evidence="3 4">CBS 115471</strain>
    </source>
</reference>
<dbReference type="GO" id="GO:0016705">
    <property type="term" value="F:oxidoreductase activity, acting on paired donors, with incorporation or reduction of molecular oxygen"/>
    <property type="evidence" value="ECO:0007669"/>
    <property type="project" value="InterPro"/>
</dbReference>
<dbReference type="EMBL" id="MCFA01000021">
    <property type="protein sequence ID" value="ORY15935.1"/>
    <property type="molecule type" value="Genomic_DNA"/>
</dbReference>
<dbReference type="OrthoDB" id="1470350at2759"/>
<keyword evidence="2" id="KW-0349">Heme</keyword>
<keyword evidence="2" id="KW-0479">Metal-binding</keyword>
<evidence type="ECO:0000313" key="4">
    <source>
        <dbReference type="Proteomes" id="UP000193144"/>
    </source>
</evidence>
<dbReference type="SUPFAM" id="SSF48264">
    <property type="entry name" value="Cytochrome P450"/>
    <property type="match status" value="1"/>
</dbReference>
<evidence type="ECO:0000256" key="1">
    <source>
        <dbReference type="ARBA" id="ARBA00010617"/>
    </source>
</evidence>
<gene>
    <name evidence="3" type="ORF">BCR34DRAFT_477098</name>
</gene>
<dbReference type="InterPro" id="IPR001128">
    <property type="entry name" value="Cyt_P450"/>
</dbReference>
<accession>A0A1Y2A1M9</accession>
<comment type="cofactor">
    <cofactor evidence="2">
        <name>heme</name>
        <dbReference type="ChEBI" id="CHEBI:30413"/>
    </cofactor>
</comment>
<dbReference type="PANTHER" id="PTHR24305">
    <property type="entry name" value="CYTOCHROME P450"/>
    <property type="match status" value="1"/>
</dbReference>
<dbReference type="AlphaFoldDB" id="A0A1Y2A1M9"/>
<keyword evidence="4" id="KW-1185">Reference proteome</keyword>
<feature type="non-terminal residue" evidence="3">
    <location>
        <position position="1"/>
    </location>
</feature>
<organism evidence="3 4">
    <name type="scientific">Clohesyomyces aquaticus</name>
    <dbReference type="NCBI Taxonomy" id="1231657"/>
    <lineage>
        <taxon>Eukaryota</taxon>
        <taxon>Fungi</taxon>
        <taxon>Dikarya</taxon>
        <taxon>Ascomycota</taxon>
        <taxon>Pezizomycotina</taxon>
        <taxon>Dothideomycetes</taxon>
        <taxon>Pleosporomycetidae</taxon>
        <taxon>Pleosporales</taxon>
        <taxon>Lindgomycetaceae</taxon>
        <taxon>Clohesyomyces</taxon>
    </lineage>
</organism>